<protein>
    <submittedName>
        <fullName evidence="2">Uncharacterized protein</fullName>
    </submittedName>
</protein>
<dbReference type="RefSeq" id="WP_021290709.1">
    <property type="nucleotide sequence ID" value="NZ_BNER01000005.1"/>
</dbReference>
<keyword evidence="1" id="KW-1133">Transmembrane helix</keyword>
<dbReference type="OrthoDB" id="2447037at2"/>
<evidence type="ECO:0000313" key="2">
    <source>
        <dbReference type="EMBL" id="CDQ41968.1"/>
    </source>
</evidence>
<keyword evidence="1" id="KW-0812">Transmembrane</keyword>
<feature type="transmembrane region" description="Helical" evidence="1">
    <location>
        <begin position="76"/>
        <end position="93"/>
    </location>
</feature>
<gene>
    <name evidence="2" type="ORF">BN990_04347</name>
</gene>
<evidence type="ECO:0000313" key="3">
    <source>
        <dbReference type="Proteomes" id="UP000028875"/>
    </source>
</evidence>
<dbReference type="eggNOG" id="ENOG5030WFF">
    <property type="taxonomic scope" value="Bacteria"/>
</dbReference>
<dbReference type="EMBL" id="CCDP010000004">
    <property type="protein sequence ID" value="CDQ41968.1"/>
    <property type="molecule type" value="Genomic_DNA"/>
</dbReference>
<organism evidence="2 3">
    <name type="scientific">Virgibacillus massiliensis</name>
    <dbReference type="NCBI Taxonomy" id="1462526"/>
    <lineage>
        <taxon>Bacteria</taxon>
        <taxon>Bacillati</taxon>
        <taxon>Bacillota</taxon>
        <taxon>Bacilli</taxon>
        <taxon>Bacillales</taxon>
        <taxon>Bacillaceae</taxon>
        <taxon>Virgibacillus</taxon>
    </lineage>
</organism>
<dbReference type="AlphaFoldDB" id="A0A024QHH5"/>
<dbReference type="STRING" id="1462526.BN990_04347"/>
<sequence>MEVKTIAERKLTTSFVTSVFISSLFASTFILNSSEDAHFLEGFFGMFILYGIYIGAIVFIYGNLVSVGLEYLKKRGFIKFTWLYILLHGLFGLANGLLFQLWILGLLGMIVAILYGSIDRWLHARTRKRKKIWMFNVVSVALVLLLSTHSQLQRQPSETFAPFTEKDAVATVTKNFTVQNNVFPTEVGVWEGDIRDYHVERETAVEPLGNEKYIVSFTERWKKADEAGSFARYYEVDRNGQKSKGFEGEDPPYYK</sequence>
<keyword evidence="3" id="KW-1185">Reference proteome</keyword>
<dbReference type="Proteomes" id="UP000028875">
    <property type="component" value="Unassembled WGS sequence"/>
</dbReference>
<name>A0A024QHH5_9BACI</name>
<feature type="transmembrane region" description="Helical" evidence="1">
    <location>
        <begin position="43"/>
        <end position="64"/>
    </location>
</feature>
<feature type="transmembrane region" description="Helical" evidence="1">
    <location>
        <begin position="99"/>
        <end position="118"/>
    </location>
</feature>
<accession>A0A024QHH5</accession>
<feature type="transmembrane region" description="Helical" evidence="1">
    <location>
        <begin position="12"/>
        <end position="31"/>
    </location>
</feature>
<keyword evidence="1" id="KW-0472">Membrane</keyword>
<comment type="caution">
    <text evidence="2">The sequence shown here is derived from an EMBL/GenBank/DDBJ whole genome shotgun (WGS) entry which is preliminary data.</text>
</comment>
<evidence type="ECO:0000256" key="1">
    <source>
        <dbReference type="SAM" id="Phobius"/>
    </source>
</evidence>
<reference evidence="3" key="2">
    <citation type="submission" date="2014-05" db="EMBL/GenBank/DDBJ databases">
        <title>Draft genome sequence of Virgibacillus massiliensis Vm-5.</title>
        <authorList>
            <person name="Khelaifia S."/>
            <person name="Croce O."/>
            <person name="Lagier J.C."/>
            <person name="Raoult D."/>
        </authorList>
    </citation>
    <scope>NUCLEOTIDE SEQUENCE [LARGE SCALE GENOMIC DNA]</scope>
    <source>
        <strain evidence="3">Vm-5</strain>
    </source>
</reference>
<reference evidence="2 3" key="1">
    <citation type="submission" date="2014-03" db="EMBL/GenBank/DDBJ databases">
        <authorList>
            <person name="Urmite Genomes U."/>
        </authorList>
    </citation>
    <scope>NUCLEOTIDE SEQUENCE [LARGE SCALE GENOMIC DNA]</scope>
    <source>
        <strain evidence="2 3">Vm-5</strain>
    </source>
</reference>
<proteinExistence type="predicted"/>